<dbReference type="SMART" id="SM00448">
    <property type="entry name" value="REC"/>
    <property type="match status" value="1"/>
</dbReference>
<sequence>MRTILRKIINGKDYFILSEASNGFEAVEQYVFFRPDVVIMDITMPNMNGIEALKSILENDSKANVIMCSALGQEYLINEALELGAKGFIVKPNFDDIFDTLQSIVPSR</sequence>
<accession>A0A0K9GR96</accession>
<gene>
    <name evidence="3" type="ORF">AC625_06520</name>
</gene>
<dbReference type="EMBL" id="LFZW01000001">
    <property type="protein sequence ID" value="KMY49219.1"/>
    <property type="molecule type" value="Genomic_DNA"/>
</dbReference>
<dbReference type="STRING" id="1679170.AC625_06520"/>
<comment type="caution">
    <text evidence="3">The sequence shown here is derived from an EMBL/GenBank/DDBJ whole genome shotgun (WGS) entry which is preliminary data.</text>
</comment>
<dbReference type="Proteomes" id="UP000037146">
    <property type="component" value="Unassembled WGS sequence"/>
</dbReference>
<dbReference type="InterPro" id="IPR052048">
    <property type="entry name" value="ST_Response_Regulator"/>
</dbReference>
<evidence type="ECO:0000313" key="4">
    <source>
        <dbReference type="Proteomes" id="UP000037146"/>
    </source>
</evidence>
<evidence type="ECO:0000259" key="2">
    <source>
        <dbReference type="PROSITE" id="PS50110"/>
    </source>
</evidence>
<protein>
    <recommendedName>
        <fullName evidence="2">Response regulatory domain-containing protein</fullName>
    </recommendedName>
</protein>
<dbReference type="InterPro" id="IPR013785">
    <property type="entry name" value="Aldolase_TIM"/>
</dbReference>
<feature type="domain" description="Response regulatory" evidence="2">
    <location>
        <begin position="1"/>
        <end position="106"/>
    </location>
</feature>
<keyword evidence="1" id="KW-0597">Phosphoprotein</keyword>
<reference evidence="4" key="1">
    <citation type="submission" date="2015-07" db="EMBL/GenBank/DDBJ databases">
        <title>Genome sequencing project for genomic taxonomy and phylogenomics of Bacillus-like bacteria.</title>
        <authorList>
            <person name="Liu B."/>
            <person name="Wang J."/>
            <person name="Zhu Y."/>
            <person name="Liu G."/>
            <person name="Chen Q."/>
            <person name="Chen Z."/>
            <person name="Lan J."/>
            <person name="Che J."/>
            <person name="Ge C."/>
            <person name="Shi H."/>
            <person name="Pan Z."/>
            <person name="Liu X."/>
        </authorList>
    </citation>
    <scope>NUCLEOTIDE SEQUENCE [LARGE SCALE GENOMIC DNA]</scope>
    <source>
        <strain evidence="4">FJAT-27997</strain>
    </source>
</reference>
<dbReference type="Gene3D" id="3.20.20.70">
    <property type="entry name" value="Aldolase class I"/>
    <property type="match status" value="1"/>
</dbReference>
<name>A0A0K9GR96_9BACI</name>
<feature type="modified residue" description="4-aspartylphosphate" evidence="1">
    <location>
        <position position="41"/>
    </location>
</feature>
<proteinExistence type="predicted"/>
<dbReference type="AlphaFoldDB" id="A0A0K9GR96"/>
<dbReference type="PANTHER" id="PTHR43228:SF1">
    <property type="entry name" value="TWO-COMPONENT RESPONSE REGULATOR ARR22"/>
    <property type="match status" value="1"/>
</dbReference>
<dbReference type="PROSITE" id="PS50110">
    <property type="entry name" value="RESPONSE_REGULATORY"/>
    <property type="match status" value="1"/>
</dbReference>
<dbReference type="InterPro" id="IPR001789">
    <property type="entry name" value="Sig_transdc_resp-reg_receiver"/>
</dbReference>
<evidence type="ECO:0000313" key="3">
    <source>
        <dbReference type="EMBL" id="KMY49219.1"/>
    </source>
</evidence>
<evidence type="ECO:0000256" key="1">
    <source>
        <dbReference type="PROSITE-ProRule" id="PRU00169"/>
    </source>
</evidence>
<dbReference type="InterPro" id="IPR011006">
    <property type="entry name" value="CheY-like_superfamily"/>
</dbReference>
<organism evidence="3 4">
    <name type="scientific">Peribacillus loiseleuriae</name>
    <dbReference type="NCBI Taxonomy" id="1679170"/>
    <lineage>
        <taxon>Bacteria</taxon>
        <taxon>Bacillati</taxon>
        <taxon>Bacillota</taxon>
        <taxon>Bacilli</taxon>
        <taxon>Bacillales</taxon>
        <taxon>Bacillaceae</taxon>
        <taxon>Peribacillus</taxon>
    </lineage>
</organism>
<dbReference type="GO" id="GO:0000160">
    <property type="term" value="P:phosphorelay signal transduction system"/>
    <property type="evidence" value="ECO:0007669"/>
    <property type="project" value="InterPro"/>
</dbReference>
<dbReference type="PATRIC" id="fig|1679170.3.peg.1403"/>
<keyword evidence="4" id="KW-1185">Reference proteome</keyword>
<dbReference type="SUPFAM" id="SSF52172">
    <property type="entry name" value="CheY-like"/>
    <property type="match status" value="1"/>
</dbReference>
<dbReference type="PANTHER" id="PTHR43228">
    <property type="entry name" value="TWO-COMPONENT RESPONSE REGULATOR"/>
    <property type="match status" value="1"/>
</dbReference>
<dbReference type="Pfam" id="PF00072">
    <property type="entry name" value="Response_reg"/>
    <property type="match status" value="1"/>
</dbReference>